<accession>A0ABN3TR29</accession>
<dbReference type="CDD" id="cd00093">
    <property type="entry name" value="HTH_XRE"/>
    <property type="match status" value="1"/>
</dbReference>
<dbReference type="Pfam" id="PF19054">
    <property type="entry name" value="DUF5753"/>
    <property type="match status" value="1"/>
</dbReference>
<dbReference type="SUPFAM" id="SSF47413">
    <property type="entry name" value="lambda repressor-like DNA-binding domains"/>
    <property type="match status" value="1"/>
</dbReference>
<dbReference type="InterPro" id="IPR010982">
    <property type="entry name" value="Lambda_DNA-bd_dom_sf"/>
</dbReference>
<keyword evidence="3" id="KW-1185">Reference proteome</keyword>
<comment type="caution">
    <text evidence="2">The sequence shown here is derived from an EMBL/GenBank/DDBJ whole genome shotgun (WGS) entry which is preliminary data.</text>
</comment>
<evidence type="ECO:0000259" key="1">
    <source>
        <dbReference type="PROSITE" id="PS50943"/>
    </source>
</evidence>
<dbReference type="Proteomes" id="UP001500886">
    <property type="component" value="Unassembled WGS sequence"/>
</dbReference>
<sequence>MTLESQPPIGWRYCGDQLKRWRQRAGISREELAKEACVGVELIKSIEQGRRRASLRILQIADQLCGAGGLLEAAHQYLQPEPRRPAAQDFFRYEEEATALSSFEPTLIPGLLQTERTARALFGKAWPPVDDETIDERVAIRLRRQRVLDKQSTAFSFVIGEEPLRKPLADVDTHREQLRYLLDIGARRNVNVQVMPTDEFMELKSSFVLLELAGLERIGYQEGSFAGVLVTDLERIRYMAHGLSLIHQASLSLDDSTRFIVNLMRQL</sequence>
<organism evidence="2 3">
    <name type="scientific">Streptomyces luteosporeus</name>
    <dbReference type="NCBI Taxonomy" id="173856"/>
    <lineage>
        <taxon>Bacteria</taxon>
        <taxon>Bacillati</taxon>
        <taxon>Actinomycetota</taxon>
        <taxon>Actinomycetes</taxon>
        <taxon>Kitasatosporales</taxon>
        <taxon>Streptomycetaceae</taxon>
        <taxon>Streptomyces</taxon>
    </lineage>
</organism>
<protein>
    <submittedName>
        <fullName evidence="2">Helix-turn-helix transcriptional regulator</fullName>
    </submittedName>
</protein>
<feature type="domain" description="HTH cro/C1-type" evidence="1">
    <location>
        <begin position="18"/>
        <end position="59"/>
    </location>
</feature>
<dbReference type="Gene3D" id="1.10.260.40">
    <property type="entry name" value="lambda repressor-like DNA-binding domains"/>
    <property type="match status" value="1"/>
</dbReference>
<gene>
    <name evidence="2" type="ORF">GCM10010315_25230</name>
</gene>
<dbReference type="PROSITE" id="PS50943">
    <property type="entry name" value="HTH_CROC1"/>
    <property type="match status" value="1"/>
</dbReference>
<dbReference type="InterPro" id="IPR043917">
    <property type="entry name" value="DUF5753"/>
</dbReference>
<evidence type="ECO:0000313" key="2">
    <source>
        <dbReference type="EMBL" id="GAA2715647.1"/>
    </source>
</evidence>
<dbReference type="Pfam" id="PF13560">
    <property type="entry name" value="HTH_31"/>
    <property type="match status" value="1"/>
</dbReference>
<dbReference type="RefSeq" id="WP_344435141.1">
    <property type="nucleotide sequence ID" value="NZ_BAAASL010000008.1"/>
</dbReference>
<dbReference type="SMART" id="SM00530">
    <property type="entry name" value="HTH_XRE"/>
    <property type="match status" value="1"/>
</dbReference>
<name>A0ABN3TR29_9ACTN</name>
<reference evidence="2 3" key="1">
    <citation type="journal article" date="2019" name="Int. J. Syst. Evol. Microbiol.">
        <title>The Global Catalogue of Microorganisms (GCM) 10K type strain sequencing project: providing services to taxonomists for standard genome sequencing and annotation.</title>
        <authorList>
            <consortium name="The Broad Institute Genomics Platform"/>
            <consortium name="The Broad Institute Genome Sequencing Center for Infectious Disease"/>
            <person name="Wu L."/>
            <person name="Ma J."/>
        </authorList>
    </citation>
    <scope>NUCLEOTIDE SEQUENCE [LARGE SCALE GENOMIC DNA]</scope>
    <source>
        <strain evidence="2 3">JCM 4542</strain>
    </source>
</reference>
<proteinExistence type="predicted"/>
<evidence type="ECO:0000313" key="3">
    <source>
        <dbReference type="Proteomes" id="UP001500886"/>
    </source>
</evidence>
<dbReference type="EMBL" id="BAAASL010000008">
    <property type="protein sequence ID" value="GAA2715647.1"/>
    <property type="molecule type" value="Genomic_DNA"/>
</dbReference>
<dbReference type="InterPro" id="IPR001387">
    <property type="entry name" value="Cro/C1-type_HTH"/>
</dbReference>